<dbReference type="OrthoDB" id="10412320at2759"/>
<dbReference type="GeneID" id="68297139"/>
<evidence type="ECO:0008006" key="3">
    <source>
        <dbReference type="Google" id="ProtNLM"/>
    </source>
</evidence>
<evidence type="ECO:0000313" key="2">
    <source>
        <dbReference type="Proteomes" id="UP000825890"/>
    </source>
</evidence>
<dbReference type="RefSeq" id="XP_044662994.1">
    <property type="nucleotide sequence ID" value="XM_044807059.1"/>
</dbReference>
<proteinExistence type="predicted"/>
<dbReference type="EMBL" id="BOLY01000008">
    <property type="protein sequence ID" value="GIZ48507.1"/>
    <property type="molecule type" value="Genomic_DNA"/>
</dbReference>
<dbReference type="Proteomes" id="UP000825890">
    <property type="component" value="Unassembled WGS sequence"/>
</dbReference>
<accession>A0A9P3CSH8</accession>
<dbReference type="AlphaFoldDB" id="A0A9P3CSH8"/>
<reference evidence="1 2" key="1">
    <citation type="submission" date="2021-01" db="EMBL/GenBank/DDBJ databases">
        <title>Cercospora kikuchii MAFF 305040 whole genome shotgun sequence.</title>
        <authorList>
            <person name="Kashiwa T."/>
            <person name="Suzuki T."/>
        </authorList>
    </citation>
    <scope>NUCLEOTIDE SEQUENCE [LARGE SCALE GENOMIC DNA]</scope>
    <source>
        <strain evidence="1 2">MAFF 305040</strain>
    </source>
</reference>
<name>A0A9P3CSH8_9PEZI</name>
<keyword evidence="2" id="KW-1185">Reference proteome</keyword>
<sequence>MATNRSEQILEQIIKNGTFAPDFTIETKDKAFKVHRFVMSQALYGNPAICANTWTLLTSADIAEDLIRHSYGLQIPRLQALTGSEPNGDRIIQVLELYIKAGDYNAIALEEQCHDWLSSALASSGQKANVLVEIAEYVYKTRGEAGEAWEMWPELVGDLADSMGEILATRESLLERIMKIGDLHRRVLQELFERSEATNEASENEEE</sequence>
<evidence type="ECO:0000313" key="1">
    <source>
        <dbReference type="EMBL" id="GIZ48507.1"/>
    </source>
</evidence>
<protein>
    <recommendedName>
        <fullName evidence="3">BTB domain-containing protein</fullName>
    </recommendedName>
</protein>
<organism evidence="1 2">
    <name type="scientific">Cercospora kikuchii</name>
    <dbReference type="NCBI Taxonomy" id="84275"/>
    <lineage>
        <taxon>Eukaryota</taxon>
        <taxon>Fungi</taxon>
        <taxon>Dikarya</taxon>
        <taxon>Ascomycota</taxon>
        <taxon>Pezizomycotina</taxon>
        <taxon>Dothideomycetes</taxon>
        <taxon>Dothideomycetidae</taxon>
        <taxon>Mycosphaerellales</taxon>
        <taxon>Mycosphaerellaceae</taxon>
        <taxon>Cercospora</taxon>
    </lineage>
</organism>
<comment type="caution">
    <text evidence="1">The sequence shown here is derived from an EMBL/GenBank/DDBJ whole genome shotgun (WGS) entry which is preliminary data.</text>
</comment>
<gene>
    <name evidence="1" type="ORF">CKM354_001156400</name>
</gene>